<dbReference type="InterPro" id="IPR008978">
    <property type="entry name" value="HSP20-like_chaperone"/>
</dbReference>
<dbReference type="GO" id="GO:0005634">
    <property type="term" value="C:nucleus"/>
    <property type="evidence" value="ECO:0007669"/>
    <property type="project" value="TreeGrafter"/>
</dbReference>
<dbReference type="AlphaFoldDB" id="A0A8S3ZW37"/>
<feature type="domain" description="SHSP" evidence="3">
    <location>
        <begin position="1"/>
        <end position="99"/>
    </location>
</feature>
<dbReference type="InterPro" id="IPR002068">
    <property type="entry name" value="A-crystallin/Hsp20_dom"/>
</dbReference>
<dbReference type="EMBL" id="CAJHNH020004136">
    <property type="protein sequence ID" value="CAG5130611.1"/>
    <property type="molecule type" value="Genomic_DNA"/>
</dbReference>
<comment type="caution">
    <text evidence="4">The sequence shown here is derived from an EMBL/GenBank/DDBJ whole genome shotgun (WGS) entry which is preliminary data.</text>
</comment>
<gene>
    <name evidence="4" type="ORF">CUNI_LOCUS16169</name>
</gene>
<dbReference type="GO" id="GO:0051082">
    <property type="term" value="F:unfolded protein binding"/>
    <property type="evidence" value="ECO:0007669"/>
    <property type="project" value="TreeGrafter"/>
</dbReference>
<protein>
    <recommendedName>
        <fullName evidence="3">SHSP domain-containing protein</fullName>
    </recommendedName>
</protein>
<dbReference type="PANTHER" id="PTHR45640">
    <property type="entry name" value="HEAT SHOCK PROTEIN HSP-12.2-RELATED"/>
    <property type="match status" value="1"/>
</dbReference>
<dbReference type="GO" id="GO:0009408">
    <property type="term" value="P:response to heat"/>
    <property type="evidence" value="ECO:0007669"/>
    <property type="project" value="TreeGrafter"/>
</dbReference>
<reference evidence="4" key="1">
    <citation type="submission" date="2021-04" db="EMBL/GenBank/DDBJ databases">
        <authorList>
            <consortium name="Molecular Ecology Group"/>
        </authorList>
    </citation>
    <scope>NUCLEOTIDE SEQUENCE</scope>
</reference>
<dbReference type="PROSITE" id="PS01031">
    <property type="entry name" value="SHSP"/>
    <property type="match status" value="1"/>
</dbReference>
<dbReference type="Pfam" id="PF00011">
    <property type="entry name" value="HSP20"/>
    <property type="match status" value="1"/>
</dbReference>
<sequence>MFQNTDQEFHICMDLVCFKPEEVKITSNNKQICVSAKHEKKQGKHGYVSRQMTRMFSLPLDVDPKAVTSTMNNNGVMLIRAGKKAVEAPKEVPFPVEYKGC</sequence>
<comment type="similarity">
    <text evidence="1 2">Belongs to the small heat shock protein (HSP20) family.</text>
</comment>
<evidence type="ECO:0000256" key="2">
    <source>
        <dbReference type="RuleBase" id="RU003616"/>
    </source>
</evidence>
<evidence type="ECO:0000313" key="4">
    <source>
        <dbReference type="EMBL" id="CAG5130611.1"/>
    </source>
</evidence>
<dbReference type="PANTHER" id="PTHR45640:SF26">
    <property type="entry name" value="RE23625P"/>
    <property type="match status" value="1"/>
</dbReference>
<dbReference type="CDD" id="cd06526">
    <property type="entry name" value="metazoan_ACD"/>
    <property type="match status" value="1"/>
</dbReference>
<dbReference type="Gene3D" id="2.60.40.790">
    <property type="match status" value="1"/>
</dbReference>
<evidence type="ECO:0000259" key="3">
    <source>
        <dbReference type="PROSITE" id="PS01031"/>
    </source>
</evidence>
<dbReference type="InterPro" id="IPR001436">
    <property type="entry name" value="Alpha-crystallin/sHSP_animal"/>
</dbReference>
<dbReference type="SUPFAM" id="SSF49764">
    <property type="entry name" value="HSP20-like chaperones"/>
    <property type="match status" value="1"/>
</dbReference>
<dbReference type="OrthoDB" id="1431247at2759"/>
<name>A0A8S3ZW37_9EUPU</name>
<dbReference type="Proteomes" id="UP000678393">
    <property type="component" value="Unassembled WGS sequence"/>
</dbReference>
<accession>A0A8S3ZW37</accession>
<dbReference type="PRINTS" id="PR00299">
    <property type="entry name" value="ACRYSTALLIN"/>
</dbReference>
<proteinExistence type="inferred from homology"/>
<dbReference type="GO" id="GO:0005737">
    <property type="term" value="C:cytoplasm"/>
    <property type="evidence" value="ECO:0007669"/>
    <property type="project" value="TreeGrafter"/>
</dbReference>
<keyword evidence="5" id="KW-1185">Reference proteome</keyword>
<dbReference type="GO" id="GO:0042026">
    <property type="term" value="P:protein refolding"/>
    <property type="evidence" value="ECO:0007669"/>
    <property type="project" value="TreeGrafter"/>
</dbReference>
<organism evidence="4 5">
    <name type="scientific">Candidula unifasciata</name>
    <dbReference type="NCBI Taxonomy" id="100452"/>
    <lineage>
        <taxon>Eukaryota</taxon>
        <taxon>Metazoa</taxon>
        <taxon>Spiralia</taxon>
        <taxon>Lophotrochozoa</taxon>
        <taxon>Mollusca</taxon>
        <taxon>Gastropoda</taxon>
        <taxon>Heterobranchia</taxon>
        <taxon>Euthyneura</taxon>
        <taxon>Panpulmonata</taxon>
        <taxon>Eupulmonata</taxon>
        <taxon>Stylommatophora</taxon>
        <taxon>Helicina</taxon>
        <taxon>Helicoidea</taxon>
        <taxon>Geomitridae</taxon>
        <taxon>Candidula</taxon>
    </lineage>
</organism>
<evidence type="ECO:0000256" key="1">
    <source>
        <dbReference type="PROSITE-ProRule" id="PRU00285"/>
    </source>
</evidence>
<evidence type="ECO:0000313" key="5">
    <source>
        <dbReference type="Proteomes" id="UP000678393"/>
    </source>
</evidence>